<keyword evidence="2" id="KW-0472">Membrane</keyword>
<dbReference type="NCBIfam" id="TIGR02893">
    <property type="entry name" value="spore_yabQ"/>
    <property type="match status" value="1"/>
</dbReference>
<dbReference type="RefSeq" id="WP_118652692.1">
    <property type="nucleotide sequence ID" value="NZ_JACOOW010000003.1"/>
</dbReference>
<proteinExistence type="predicted"/>
<dbReference type="Pfam" id="PF09578">
    <property type="entry name" value="Spore_YabQ"/>
    <property type="match status" value="1"/>
</dbReference>
<feature type="transmembrane region" description="Helical" evidence="2">
    <location>
        <begin position="9"/>
        <end position="28"/>
    </location>
</feature>
<dbReference type="AlphaFoldDB" id="A0AAW3X0B3"/>
<evidence type="ECO:0000256" key="2">
    <source>
        <dbReference type="SAM" id="Phobius"/>
    </source>
</evidence>
<keyword evidence="4" id="KW-1185">Reference proteome</keyword>
<comment type="caution">
    <text evidence="3">The sequence shown here is derived from an EMBL/GenBank/DDBJ whole genome shotgun (WGS) entry which is preliminary data.</text>
</comment>
<keyword evidence="2" id="KW-1133">Transmembrane helix</keyword>
<accession>A0AAW3X0B3</accession>
<dbReference type="EMBL" id="JACOOW010000003">
    <property type="protein sequence ID" value="MBC5655904.1"/>
    <property type="molecule type" value="Genomic_DNA"/>
</dbReference>
<organism evidence="3 4">
    <name type="scientific">Clostridium segne</name>
    <dbReference type="NCBI Taxonomy" id="2763038"/>
    <lineage>
        <taxon>Bacteria</taxon>
        <taxon>Bacillati</taxon>
        <taxon>Bacillota</taxon>
        <taxon>Clostridia</taxon>
        <taxon>Eubacteriales</taxon>
        <taxon>Clostridiaceae</taxon>
        <taxon>Clostridium</taxon>
    </lineage>
</organism>
<dbReference type="InterPro" id="IPR019074">
    <property type="entry name" value="YabQ"/>
</dbReference>
<evidence type="ECO:0000256" key="1">
    <source>
        <dbReference type="SAM" id="MobiDB-lite"/>
    </source>
</evidence>
<gene>
    <name evidence="3" type="ORF">H8S19_02245</name>
</gene>
<evidence type="ECO:0000313" key="3">
    <source>
        <dbReference type="EMBL" id="MBC5655904.1"/>
    </source>
</evidence>
<protein>
    <submittedName>
        <fullName evidence="3">Spore cortex biosynthesis protein YabQ</fullName>
    </submittedName>
</protein>
<feature type="region of interest" description="Disordered" evidence="1">
    <location>
        <begin position="107"/>
        <end position="132"/>
    </location>
</feature>
<reference evidence="3 4" key="1">
    <citation type="submission" date="2020-08" db="EMBL/GenBank/DDBJ databases">
        <title>Genome public.</title>
        <authorList>
            <person name="Liu C."/>
            <person name="Sun Q."/>
        </authorList>
    </citation>
    <scope>NUCLEOTIDE SEQUENCE [LARGE SCALE GENOMIC DNA]</scope>
    <source>
        <strain evidence="3 4">BX14</strain>
    </source>
</reference>
<feature type="compositionally biased region" description="Basic residues" evidence="1">
    <location>
        <begin position="107"/>
        <end position="122"/>
    </location>
</feature>
<dbReference type="Proteomes" id="UP000653904">
    <property type="component" value="Unassembled WGS sequence"/>
</dbReference>
<sequence>MNGTVRGEIWLLGGSVCTGIALMMMYDGLRIFRWLVRHGSFWTGMEDAAYWLFASFATFRLLFGQNDGVLRGYAVAGVLGGMVFYDRTGSRLLFAVLKKCSGWIKMKRRGKKSQKTGKKRTTRGQAENMERK</sequence>
<name>A0AAW3X0B3_9CLOT</name>
<keyword evidence="2" id="KW-0812">Transmembrane</keyword>
<evidence type="ECO:0000313" key="4">
    <source>
        <dbReference type="Proteomes" id="UP000653904"/>
    </source>
</evidence>
<feature type="transmembrane region" description="Helical" evidence="2">
    <location>
        <begin position="48"/>
        <end position="63"/>
    </location>
</feature>